<dbReference type="InterPro" id="IPR054216">
    <property type="entry name" value="DUF6930"/>
</dbReference>
<feature type="domain" description="DUF6930" evidence="1">
    <location>
        <begin position="211"/>
        <end position="330"/>
    </location>
</feature>
<protein>
    <recommendedName>
        <fullName evidence="5">Integrase catalytic domain-containing protein</fullName>
    </recommendedName>
</protein>
<evidence type="ECO:0000313" key="3">
    <source>
        <dbReference type="EMBL" id="SKA96650.1"/>
    </source>
</evidence>
<gene>
    <name evidence="3" type="ORF">SAMN05443428_1226</name>
</gene>
<evidence type="ECO:0008006" key="5">
    <source>
        <dbReference type="Google" id="ProtNLM"/>
    </source>
</evidence>
<dbReference type="Pfam" id="PF23988">
    <property type="entry name" value="DUF7309"/>
    <property type="match status" value="1"/>
</dbReference>
<feature type="domain" description="DUF7309" evidence="2">
    <location>
        <begin position="10"/>
        <end position="177"/>
    </location>
</feature>
<dbReference type="Proteomes" id="UP000190105">
    <property type="component" value="Unassembled WGS sequence"/>
</dbReference>
<dbReference type="OrthoDB" id="9801392at2"/>
<evidence type="ECO:0000313" key="4">
    <source>
        <dbReference type="Proteomes" id="UP000190105"/>
    </source>
</evidence>
<accession>A0A1T4Y4H1</accession>
<dbReference type="InterPro" id="IPR055733">
    <property type="entry name" value="DUF7309"/>
</dbReference>
<dbReference type="EMBL" id="FUYH01000022">
    <property type="protein sequence ID" value="SKA96650.1"/>
    <property type="molecule type" value="Genomic_DNA"/>
</dbReference>
<dbReference type="AlphaFoldDB" id="A0A1T4Y4H1"/>
<proteinExistence type="predicted"/>
<dbReference type="RefSeq" id="WP_078697332.1">
    <property type="nucleotide sequence ID" value="NZ_FUYH01000022.1"/>
</dbReference>
<reference evidence="4" key="1">
    <citation type="submission" date="2017-02" db="EMBL/GenBank/DDBJ databases">
        <authorList>
            <person name="Varghese N."/>
            <person name="Submissions S."/>
        </authorList>
    </citation>
    <scope>NUCLEOTIDE SEQUENCE [LARGE SCALE GENOMIC DNA]</scope>
    <source>
        <strain evidence="4">USBA 833</strain>
    </source>
</reference>
<organism evidence="3 4">
    <name type="scientific">Caloramator quimbayensis</name>
    <dbReference type="NCBI Taxonomy" id="1147123"/>
    <lineage>
        <taxon>Bacteria</taxon>
        <taxon>Bacillati</taxon>
        <taxon>Bacillota</taxon>
        <taxon>Clostridia</taxon>
        <taxon>Eubacteriales</taxon>
        <taxon>Clostridiaceae</taxon>
        <taxon>Caloramator</taxon>
    </lineage>
</organism>
<keyword evidence="4" id="KW-1185">Reference proteome</keyword>
<sequence>MRYEATLEEWRELYEAAIKIKEMKPWEKLWDMDLITIMPDKESEPTICSIMGKGGNFCGIGAYIGLEAIHNFFLLSQSEEMPPNQSVRYQKCILCNYGNREELTQDEYEIIKKLGYKFRGKNNWIYFKVYDPIYMPFMPDKSEVIKMTEILKQLYFALEELNDGLKVNFEDGNTLLRMFDKENNTWINKEMPVFMPEIEYKVPTLDDEVLIKRLKSKKPNKAILNLDIAYLNSVINDKKYDKPLAMRLCILSDIKNGMVLQQHVMVPEDDEINVIFNVVISYILKMGIPKTIYVRDKYMYCIIKDLCQKVGIELKISQQLPAVDFFVESFNSFRF</sequence>
<name>A0A1T4Y4H1_9CLOT</name>
<evidence type="ECO:0000259" key="2">
    <source>
        <dbReference type="Pfam" id="PF23988"/>
    </source>
</evidence>
<evidence type="ECO:0000259" key="1">
    <source>
        <dbReference type="Pfam" id="PF22007"/>
    </source>
</evidence>
<dbReference type="Pfam" id="PF22007">
    <property type="entry name" value="DUF6930"/>
    <property type="match status" value="1"/>
</dbReference>
<dbReference type="STRING" id="1147123.SAMN05443428_1226"/>